<evidence type="ECO:0000259" key="3">
    <source>
        <dbReference type="PROSITE" id="PS50106"/>
    </source>
</evidence>
<dbReference type="SMART" id="SM00228">
    <property type="entry name" value="PDZ"/>
    <property type="match status" value="1"/>
</dbReference>
<evidence type="ECO:0000313" key="4">
    <source>
        <dbReference type="EMBL" id="TMQ69635.1"/>
    </source>
</evidence>
<organism evidence="4 5">
    <name type="scientific">Eiseniibacteriota bacterium</name>
    <dbReference type="NCBI Taxonomy" id="2212470"/>
    <lineage>
        <taxon>Bacteria</taxon>
        <taxon>Candidatus Eiseniibacteriota</taxon>
    </lineage>
</organism>
<feature type="compositionally biased region" description="Low complexity" evidence="2">
    <location>
        <begin position="144"/>
        <end position="168"/>
    </location>
</feature>
<dbReference type="Gene3D" id="2.30.42.10">
    <property type="match status" value="1"/>
</dbReference>
<evidence type="ECO:0000256" key="2">
    <source>
        <dbReference type="SAM" id="MobiDB-lite"/>
    </source>
</evidence>
<sequence>MNGSDDSDEPPTPPSAPRAPRTPRAPSAPSERWFNWNGGDFDLPNGRGMAILGNLGRGRLGVQIQDLNEGLGDALGVPDGKGVLVTDVVKDTPASRAGIRGGDVIVRVDDKTVEDTNDLRSALRDKECGGARGARSRPSWSRCGTSGATWSASPTSAPACSATAATRT</sequence>
<feature type="region of interest" description="Disordered" evidence="2">
    <location>
        <begin position="128"/>
        <end position="168"/>
    </location>
</feature>
<dbReference type="Proteomes" id="UP000319771">
    <property type="component" value="Unassembled WGS sequence"/>
</dbReference>
<evidence type="ECO:0000313" key="5">
    <source>
        <dbReference type="Proteomes" id="UP000319771"/>
    </source>
</evidence>
<dbReference type="Pfam" id="PF13180">
    <property type="entry name" value="PDZ_2"/>
    <property type="match status" value="1"/>
</dbReference>
<dbReference type="PANTHER" id="PTHR22939:SF129">
    <property type="entry name" value="SERINE PROTEASE HTRA2, MITOCHONDRIAL"/>
    <property type="match status" value="1"/>
</dbReference>
<name>A0A538U156_UNCEI</name>
<gene>
    <name evidence="4" type="ORF">E6K81_14480</name>
</gene>
<dbReference type="AlphaFoldDB" id="A0A538U156"/>
<evidence type="ECO:0000256" key="1">
    <source>
        <dbReference type="ARBA" id="ARBA00010541"/>
    </source>
</evidence>
<dbReference type="EMBL" id="VBPB01000294">
    <property type="protein sequence ID" value="TMQ69635.1"/>
    <property type="molecule type" value="Genomic_DNA"/>
</dbReference>
<dbReference type="InterPro" id="IPR036034">
    <property type="entry name" value="PDZ_sf"/>
</dbReference>
<dbReference type="InterPro" id="IPR001478">
    <property type="entry name" value="PDZ"/>
</dbReference>
<protein>
    <submittedName>
        <fullName evidence="4">PDZ domain-containing protein</fullName>
    </submittedName>
</protein>
<proteinExistence type="inferred from homology"/>
<feature type="domain" description="PDZ" evidence="3">
    <location>
        <begin position="49"/>
        <end position="115"/>
    </location>
</feature>
<comment type="similarity">
    <text evidence="1">Belongs to the peptidase S1C family.</text>
</comment>
<dbReference type="PROSITE" id="PS50106">
    <property type="entry name" value="PDZ"/>
    <property type="match status" value="1"/>
</dbReference>
<accession>A0A538U156</accession>
<comment type="caution">
    <text evidence="4">The sequence shown here is derived from an EMBL/GenBank/DDBJ whole genome shotgun (WGS) entry which is preliminary data.</text>
</comment>
<dbReference type="PANTHER" id="PTHR22939">
    <property type="entry name" value="SERINE PROTEASE FAMILY S1C HTRA-RELATED"/>
    <property type="match status" value="1"/>
</dbReference>
<dbReference type="SUPFAM" id="SSF50156">
    <property type="entry name" value="PDZ domain-like"/>
    <property type="match status" value="1"/>
</dbReference>
<feature type="region of interest" description="Disordered" evidence="2">
    <location>
        <begin position="1"/>
        <end position="35"/>
    </location>
</feature>
<reference evidence="4 5" key="1">
    <citation type="journal article" date="2019" name="Nat. Microbiol.">
        <title>Mediterranean grassland soil C-N compound turnover is dependent on rainfall and depth, and is mediated by genomically divergent microorganisms.</title>
        <authorList>
            <person name="Diamond S."/>
            <person name="Andeer P.F."/>
            <person name="Li Z."/>
            <person name="Crits-Christoph A."/>
            <person name="Burstein D."/>
            <person name="Anantharaman K."/>
            <person name="Lane K.R."/>
            <person name="Thomas B.C."/>
            <person name="Pan C."/>
            <person name="Northen T.R."/>
            <person name="Banfield J.F."/>
        </authorList>
    </citation>
    <scope>NUCLEOTIDE SEQUENCE [LARGE SCALE GENOMIC DNA]</scope>
    <source>
        <strain evidence="4">WS_11</strain>
    </source>
</reference>
<feature type="compositionally biased region" description="Low complexity" evidence="2">
    <location>
        <begin position="18"/>
        <end position="32"/>
    </location>
</feature>